<dbReference type="GO" id="GO:0005524">
    <property type="term" value="F:ATP binding"/>
    <property type="evidence" value="ECO:0007669"/>
    <property type="project" value="UniProtKB-KW"/>
</dbReference>
<dbReference type="InterPro" id="IPR027417">
    <property type="entry name" value="P-loop_NTPase"/>
</dbReference>
<dbReference type="GO" id="GO:0005829">
    <property type="term" value="C:cytosol"/>
    <property type="evidence" value="ECO:0007669"/>
    <property type="project" value="TreeGrafter"/>
</dbReference>
<dbReference type="Gene3D" id="3.40.50.300">
    <property type="entry name" value="P-loop containing nucleotide triphosphate hydrolases"/>
    <property type="match status" value="1"/>
</dbReference>
<dbReference type="RefSeq" id="WP_304994295.1">
    <property type="nucleotide sequence ID" value="NZ_CP101717.1"/>
</dbReference>
<evidence type="ECO:0000256" key="2">
    <source>
        <dbReference type="ARBA" id="ARBA00022840"/>
    </source>
</evidence>
<proteinExistence type="predicted"/>
<dbReference type="InterPro" id="IPR050625">
    <property type="entry name" value="ParA/MinD_ATPase"/>
</dbReference>
<keyword evidence="1" id="KW-0547">Nucleotide-binding</keyword>
<gene>
    <name evidence="3" type="ORF">NFC81_09740</name>
</gene>
<name>A0AB38YCB2_9GAMM</name>
<accession>A0AB38YCB2</accession>
<protein>
    <submittedName>
        <fullName evidence="3">MinD/ParA family protein</fullName>
    </submittedName>
</protein>
<keyword evidence="2" id="KW-0067">ATP-binding</keyword>
<dbReference type="PIRSF" id="PIRSF003092">
    <property type="entry name" value="MinD"/>
    <property type="match status" value="1"/>
</dbReference>
<dbReference type="AlphaFoldDB" id="A0AB38YCB2"/>
<dbReference type="InterPro" id="IPR033756">
    <property type="entry name" value="YlxH/NBP35"/>
</dbReference>
<dbReference type="GO" id="GO:0009898">
    <property type="term" value="C:cytoplasmic side of plasma membrane"/>
    <property type="evidence" value="ECO:0007669"/>
    <property type="project" value="TreeGrafter"/>
</dbReference>
<organism evidence="3">
    <name type="scientific">Salinispirillum sp. LH 10-3-1</name>
    <dbReference type="NCBI Taxonomy" id="2952525"/>
    <lineage>
        <taxon>Bacteria</taxon>
        <taxon>Pseudomonadati</taxon>
        <taxon>Pseudomonadota</taxon>
        <taxon>Gammaproteobacteria</taxon>
        <taxon>Oceanospirillales</taxon>
        <taxon>Saccharospirillaceae</taxon>
        <taxon>Salinispirillum</taxon>
    </lineage>
</organism>
<dbReference type="PANTHER" id="PTHR43384:SF4">
    <property type="entry name" value="CELLULOSE BIOSYNTHESIS PROTEIN BCSQ-RELATED"/>
    <property type="match status" value="1"/>
</dbReference>
<dbReference type="CDD" id="cd02038">
    <property type="entry name" value="FlhG-like"/>
    <property type="match status" value="1"/>
</dbReference>
<reference evidence="3" key="1">
    <citation type="submission" date="2022-07" db="EMBL/GenBank/DDBJ databases">
        <title>Complete genome sequence of Salinispirillum sp. LH10-3-1 capable of multiple carbohydrate inversion isolated from a soda lake.</title>
        <authorList>
            <person name="Liu J."/>
            <person name="Zhai Y."/>
            <person name="Zhang H."/>
            <person name="Yang H."/>
            <person name="Qu J."/>
            <person name="Li J."/>
        </authorList>
    </citation>
    <scope>NUCLEOTIDE SEQUENCE</scope>
    <source>
        <strain evidence="3">LH 10-3-1</strain>
    </source>
</reference>
<evidence type="ECO:0000313" key="3">
    <source>
        <dbReference type="EMBL" id="WLD57009.1"/>
    </source>
</evidence>
<dbReference type="GO" id="GO:0051782">
    <property type="term" value="P:negative regulation of cell division"/>
    <property type="evidence" value="ECO:0007669"/>
    <property type="project" value="TreeGrafter"/>
</dbReference>
<sequence length="273" mass="29685">MAKQEPVQVIAVTGGKGGVGKSNVSINAAVAMAKLGKRVVVLDADLGLANIDVLLGLRATRNLVDVLDGRCGLKDVMVEGPCGIKVIPASSGTPYMANLAEQEHAGIIHAFSSLADEMDVLIVDTAAGISRTVVSFVRACQEVLVVVCDEPTSITDAYALIKVINHDYNMNRFRILANMVRTKNEGMRLYQKLTSVTERFVDVALQYAGEIPFDDNVRRAVQKQKSVVDAYPNTKASIAYEQLAQQMIRWPLPTSPKGHLEFFVERLITGSVR</sequence>
<dbReference type="InterPro" id="IPR025501">
    <property type="entry name" value="MinD_FleN"/>
</dbReference>
<dbReference type="Pfam" id="PF10609">
    <property type="entry name" value="ParA"/>
    <property type="match status" value="1"/>
</dbReference>
<dbReference type="EMBL" id="CP101717">
    <property type="protein sequence ID" value="WLD57009.1"/>
    <property type="molecule type" value="Genomic_DNA"/>
</dbReference>
<dbReference type="PANTHER" id="PTHR43384">
    <property type="entry name" value="SEPTUM SITE-DETERMINING PROTEIN MIND HOMOLOG, CHLOROPLASTIC-RELATED"/>
    <property type="match status" value="1"/>
</dbReference>
<dbReference type="GO" id="GO:0016887">
    <property type="term" value="F:ATP hydrolysis activity"/>
    <property type="evidence" value="ECO:0007669"/>
    <property type="project" value="TreeGrafter"/>
</dbReference>
<dbReference type="SUPFAM" id="SSF52540">
    <property type="entry name" value="P-loop containing nucleoside triphosphate hydrolases"/>
    <property type="match status" value="1"/>
</dbReference>
<dbReference type="FunFam" id="3.40.50.300:FF:000158">
    <property type="entry name" value="Site-determining protein"/>
    <property type="match status" value="1"/>
</dbReference>
<evidence type="ECO:0000256" key="1">
    <source>
        <dbReference type="ARBA" id="ARBA00022741"/>
    </source>
</evidence>
<dbReference type="InterPro" id="IPR033875">
    <property type="entry name" value="FlhG"/>
</dbReference>